<dbReference type="EMBL" id="CM007649">
    <property type="protein sequence ID" value="ONM31873.1"/>
    <property type="molecule type" value="Genomic_DNA"/>
</dbReference>
<name>A0A1D6MSE0_MAIZE</name>
<accession>A0A1D6MSE0</accession>
<sequence length="109" mass="11820">MASTSSAGDVGDSGTNSQTNPGYTECFAWFCIDGIGILAEKNAKGDYKLDGSKGAVADKTLTASANTSSSHQESHDVETSLLDIWVNKFVMHMYRLWTIFLLQCVPIHD</sequence>
<evidence type="ECO:0000313" key="1">
    <source>
        <dbReference type="EMBL" id="ONM31873.1"/>
    </source>
</evidence>
<protein>
    <submittedName>
        <fullName evidence="1">Uncharacterized protein</fullName>
    </submittedName>
</protein>
<proteinExistence type="predicted"/>
<organism evidence="1">
    <name type="scientific">Zea mays</name>
    <name type="common">Maize</name>
    <dbReference type="NCBI Taxonomy" id="4577"/>
    <lineage>
        <taxon>Eukaryota</taxon>
        <taxon>Viridiplantae</taxon>
        <taxon>Streptophyta</taxon>
        <taxon>Embryophyta</taxon>
        <taxon>Tracheophyta</taxon>
        <taxon>Spermatophyta</taxon>
        <taxon>Magnoliopsida</taxon>
        <taxon>Liliopsida</taxon>
        <taxon>Poales</taxon>
        <taxon>Poaceae</taxon>
        <taxon>PACMAD clade</taxon>
        <taxon>Panicoideae</taxon>
        <taxon>Andropogonodae</taxon>
        <taxon>Andropogoneae</taxon>
        <taxon>Tripsacinae</taxon>
        <taxon>Zea</taxon>
    </lineage>
</organism>
<gene>
    <name evidence="1" type="ORF">ZEAMMB73_Zm00001d040717</name>
</gene>
<reference evidence="1" key="1">
    <citation type="submission" date="2015-12" db="EMBL/GenBank/DDBJ databases">
        <title>Update maize B73 reference genome by single molecule sequencing technologies.</title>
        <authorList>
            <consortium name="Maize Genome Sequencing Project"/>
            <person name="Ware D."/>
        </authorList>
    </citation>
    <scope>NUCLEOTIDE SEQUENCE [LARGE SCALE GENOMIC DNA]</scope>
    <source>
        <tissue evidence="1">Seedling</tissue>
    </source>
</reference>
<dbReference type="AlphaFoldDB" id="A0A1D6MSE0"/>